<protein>
    <submittedName>
        <fullName evidence="2">DUF2771 domain-containing protein</fullName>
    </submittedName>
</protein>
<dbReference type="Proteomes" id="UP001596413">
    <property type="component" value="Unassembled WGS sequence"/>
</dbReference>
<keyword evidence="3" id="KW-1185">Reference proteome</keyword>
<dbReference type="RefSeq" id="WP_386414172.1">
    <property type="nucleotide sequence ID" value="NZ_JBHSZO010000014.1"/>
</dbReference>
<dbReference type="EMBL" id="JBHSZO010000014">
    <property type="protein sequence ID" value="MFC7218748.1"/>
    <property type="molecule type" value="Genomic_DNA"/>
</dbReference>
<feature type="signal peptide" evidence="1">
    <location>
        <begin position="1"/>
        <end position="32"/>
    </location>
</feature>
<accession>A0ABW2GGR0</accession>
<gene>
    <name evidence="2" type="ORF">ACFQLX_11290</name>
</gene>
<keyword evidence="1" id="KW-0732">Signal</keyword>
<evidence type="ECO:0000313" key="3">
    <source>
        <dbReference type="Proteomes" id="UP001596413"/>
    </source>
</evidence>
<name>A0ABW2GGR0_9ACTN</name>
<sequence length="169" mass="17952">MSTHPFRSLSLGTSRRVAAAAGVAAMSVALLAACEKPTPVAQLTVGDRTVTSEAACYGHGEPLAQAKLMKCLTKSDAESITLSPSEELRIGVDPDVADTGWYLLVNGNPYYPVKIKDTYFTLKGENVLYDQQAGGFADKVRIQIVETGAKGKQITGAEGVWNFVVKGKS</sequence>
<evidence type="ECO:0000256" key="1">
    <source>
        <dbReference type="SAM" id="SignalP"/>
    </source>
</evidence>
<feature type="chain" id="PRO_5045535969" evidence="1">
    <location>
        <begin position="33"/>
        <end position="169"/>
    </location>
</feature>
<reference evidence="3" key="1">
    <citation type="journal article" date="2019" name="Int. J. Syst. Evol. Microbiol.">
        <title>The Global Catalogue of Microorganisms (GCM) 10K type strain sequencing project: providing services to taxonomists for standard genome sequencing and annotation.</title>
        <authorList>
            <consortium name="The Broad Institute Genomics Platform"/>
            <consortium name="The Broad Institute Genome Sequencing Center for Infectious Disease"/>
            <person name="Wu L."/>
            <person name="Ma J."/>
        </authorList>
    </citation>
    <scope>NUCLEOTIDE SEQUENCE [LARGE SCALE GENOMIC DNA]</scope>
    <source>
        <strain evidence="3">CGMCC 1.13681</strain>
    </source>
</reference>
<dbReference type="PROSITE" id="PS51257">
    <property type="entry name" value="PROKAR_LIPOPROTEIN"/>
    <property type="match status" value="1"/>
</dbReference>
<organism evidence="2 3">
    <name type="scientific">Streptomyces polyrhachis</name>
    <dbReference type="NCBI Taxonomy" id="1282885"/>
    <lineage>
        <taxon>Bacteria</taxon>
        <taxon>Bacillati</taxon>
        <taxon>Actinomycetota</taxon>
        <taxon>Actinomycetes</taxon>
        <taxon>Kitasatosporales</taxon>
        <taxon>Streptomycetaceae</taxon>
        <taxon>Streptomyces</taxon>
    </lineage>
</organism>
<evidence type="ECO:0000313" key="2">
    <source>
        <dbReference type="EMBL" id="MFC7218748.1"/>
    </source>
</evidence>
<proteinExistence type="predicted"/>
<comment type="caution">
    <text evidence="2">The sequence shown here is derived from an EMBL/GenBank/DDBJ whole genome shotgun (WGS) entry which is preliminary data.</text>
</comment>